<feature type="compositionally biased region" description="Polar residues" evidence="1">
    <location>
        <begin position="76"/>
        <end position="90"/>
    </location>
</feature>
<evidence type="ECO:0000313" key="3">
    <source>
        <dbReference type="Proteomes" id="UP000198440"/>
    </source>
</evidence>
<dbReference type="EMBL" id="FZON01000101">
    <property type="protein sequence ID" value="SNT33725.1"/>
    <property type="molecule type" value="Genomic_DNA"/>
</dbReference>
<name>A0A239LTM7_9RHOB</name>
<protein>
    <submittedName>
        <fullName evidence="2">Uncharacterized protein</fullName>
    </submittedName>
</protein>
<evidence type="ECO:0000313" key="2">
    <source>
        <dbReference type="EMBL" id="SNT33725.1"/>
    </source>
</evidence>
<proteinExistence type="predicted"/>
<feature type="region of interest" description="Disordered" evidence="1">
    <location>
        <begin position="1"/>
        <end position="145"/>
    </location>
</feature>
<dbReference type="RefSeq" id="WP_089280425.1">
    <property type="nucleotide sequence ID" value="NZ_FZON01000101.1"/>
</dbReference>
<dbReference type="Proteomes" id="UP000198440">
    <property type="component" value="Unassembled WGS sequence"/>
</dbReference>
<dbReference type="OrthoDB" id="7874994at2"/>
<organism evidence="2 3">
    <name type="scientific">Antarctobacter heliothermus</name>
    <dbReference type="NCBI Taxonomy" id="74033"/>
    <lineage>
        <taxon>Bacteria</taxon>
        <taxon>Pseudomonadati</taxon>
        <taxon>Pseudomonadota</taxon>
        <taxon>Alphaproteobacteria</taxon>
        <taxon>Rhodobacterales</taxon>
        <taxon>Roseobacteraceae</taxon>
        <taxon>Antarctobacter</taxon>
    </lineage>
</organism>
<evidence type="ECO:0000256" key="1">
    <source>
        <dbReference type="SAM" id="MobiDB-lite"/>
    </source>
</evidence>
<accession>A0A239LTM7</accession>
<sequence length="145" mass="15548">MQTNFPPTLTAPQATGHPQGLPGEQKESHAQTKVQPIADARNPEARLNDGLAPTKFWRAANGQPDPSTNAPPPSIMQITISQLLDAQSPDSDNRESRPTTDAQTDESPPTPRPYVDSVTSRDSPAADDQTAESNDARRSVLSTLP</sequence>
<reference evidence="2 3" key="1">
    <citation type="submission" date="2017-06" db="EMBL/GenBank/DDBJ databases">
        <authorList>
            <person name="Kim H.J."/>
            <person name="Triplett B.A."/>
        </authorList>
    </citation>
    <scope>NUCLEOTIDE SEQUENCE [LARGE SCALE GENOMIC DNA]</scope>
    <source>
        <strain evidence="2 3">DSM 11445</strain>
    </source>
</reference>
<feature type="compositionally biased region" description="Polar residues" evidence="1">
    <location>
        <begin position="1"/>
        <end position="13"/>
    </location>
</feature>
<dbReference type="AlphaFoldDB" id="A0A239LTM7"/>
<gene>
    <name evidence="2" type="ORF">SAMN04488078_11018</name>
</gene>